<evidence type="ECO:0000256" key="1">
    <source>
        <dbReference type="SAM" id="Phobius"/>
    </source>
</evidence>
<sequence>MTDFVRRVLLLVRFCALFLLLTYLFYRGIDWVTAHVLPLNPYEEPKGRAVKVLTPGAPDAAGEGRNVWEHVRTFLRYGE</sequence>
<comment type="caution">
    <text evidence="2">The sequence shown here is derived from an EMBL/GenBank/DDBJ whole genome shotgun (WGS) entry which is preliminary data.</text>
</comment>
<dbReference type="EMBL" id="BMOF01000022">
    <property type="protein sequence ID" value="GGK00456.1"/>
    <property type="molecule type" value="Genomic_DNA"/>
</dbReference>
<dbReference type="Proteomes" id="UP000637720">
    <property type="component" value="Unassembled WGS sequence"/>
</dbReference>
<dbReference type="RefSeq" id="WP_054671363.1">
    <property type="nucleotide sequence ID" value="NZ_BMOF01000022.1"/>
</dbReference>
<keyword evidence="3" id="KW-1185">Reference proteome</keyword>
<protein>
    <recommendedName>
        <fullName evidence="4">DUF4227 family protein</fullName>
    </recommendedName>
</protein>
<reference evidence="2" key="2">
    <citation type="submission" date="2020-09" db="EMBL/GenBank/DDBJ databases">
        <authorList>
            <person name="Sun Q."/>
            <person name="Ohkuma M."/>
        </authorList>
    </citation>
    <scope>NUCLEOTIDE SEQUENCE</scope>
    <source>
        <strain evidence="2">JCM 14719</strain>
    </source>
</reference>
<keyword evidence="1" id="KW-0472">Membrane</keyword>
<evidence type="ECO:0000313" key="2">
    <source>
        <dbReference type="EMBL" id="GGK00456.1"/>
    </source>
</evidence>
<organism evidence="2 3">
    <name type="scientific">Calditerricola satsumensis</name>
    <dbReference type="NCBI Taxonomy" id="373054"/>
    <lineage>
        <taxon>Bacteria</taxon>
        <taxon>Bacillati</taxon>
        <taxon>Bacillota</taxon>
        <taxon>Bacilli</taxon>
        <taxon>Bacillales</taxon>
        <taxon>Bacillaceae</taxon>
        <taxon>Calditerricola</taxon>
    </lineage>
</organism>
<keyword evidence="1" id="KW-1133">Transmembrane helix</keyword>
<feature type="transmembrane region" description="Helical" evidence="1">
    <location>
        <begin position="7"/>
        <end position="26"/>
    </location>
</feature>
<keyword evidence="1" id="KW-0812">Transmembrane</keyword>
<dbReference type="AlphaFoldDB" id="A0A8J3BDI7"/>
<evidence type="ECO:0000313" key="3">
    <source>
        <dbReference type="Proteomes" id="UP000637720"/>
    </source>
</evidence>
<reference evidence="2" key="1">
    <citation type="journal article" date="2014" name="Int. J. Syst. Evol. Microbiol.">
        <title>Complete genome sequence of Corynebacterium casei LMG S-19264T (=DSM 44701T), isolated from a smear-ripened cheese.</title>
        <authorList>
            <consortium name="US DOE Joint Genome Institute (JGI-PGF)"/>
            <person name="Walter F."/>
            <person name="Albersmeier A."/>
            <person name="Kalinowski J."/>
            <person name="Ruckert C."/>
        </authorList>
    </citation>
    <scope>NUCLEOTIDE SEQUENCE</scope>
    <source>
        <strain evidence="2">JCM 14719</strain>
    </source>
</reference>
<dbReference type="Pfam" id="PF14004">
    <property type="entry name" value="DUF4227"/>
    <property type="match status" value="1"/>
</dbReference>
<accession>A0A8J3BDI7</accession>
<name>A0A8J3BDI7_9BACI</name>
<proteinExistence type="predicted"/>
<evidence type="ECO:0008006" key="4">
    <source>
        <dbReference type="Google" id="ProtNLM"/>
    </source>
</evidence>
<dbReference type="InterPro" id="IPR025321">
    <property type="entry name" value="DUF4227"/>
</dbReference>
<gene>
    <name evidence="2" type="ORF">GCM10007043_13140</name>
</gene>